<evidence type="ECO:0000313" key="3">
    <source>
        <dbReference type="Proteomes" id="UP000184222"/>
    </source>
</evidence>
<accession>A0A1L4BRS4</accession>
<dbReference type="SMART" id="SM00852">
    <property type="entry name" value="MoCF_biosynth"/>
    <property type="match status" value="1"/>
</dbReference>
<organism evidence="2 3">
    <name type="scientific">Francisella uliginis</name>
    <dbReference type="NCBI Taxonomy" id="573570"/>
    <lineage>
        <taxon>Bacteria</taxon>
        <taxon>Pseudomonadati</taxon>
        <taxon>Pseudomonadota</taxon>
        <taxon>Gammaproteobacteria</taxon>
        <taxon>Thiotrichales</taxon>
        <taxon>Francisellaceae</taxon>
        <taxon>Francisella</taxon>
    </lineage>
</organism>
<evidence type="ECO:0000313" key="2">
    <source>
        <dbReference type="EMBL" id="API86541.1"/>
    </source>
</evidence>
<feature type="domain" description="MoaB/Mog" evidence="1">
    <location>
        <begin position="6"/>
        <end position="171"/>
    </location>
</feature>
<proteinExistence type="predicted"/>
<dbReference type="Pfam" id="PF00994">
    <property type="entry name" value="MoCF_biosynth"/>
    <property type="match status" value="1"/>
</dbReference>
<dbReference type="InterPro" id="IPR050101">
    <property type="entry name" value="CinA"/>
</dbReference>
<dbReference type="KEGG" id="frx:F7310_03865"/>
<protein>
    <submittedName>
        <fullName evidence="2">Molybdopterin-binding protein</fullName>
    </submittedName>
</protein>
<dbReference type="Proteomes" id="UP000184222">
    <property type="component" value="Chromosome"/>
</dbReference>
<dbReference type="OrthoDB" id="9801454at2"/>
<dbReference type="PANTHER" id="PTHR13939">
    <property type="entry name" value="NICOTINAMIDE-NUCLEOTIDE AMIDOHYDROLASE PNCC"/>
    <property type="match status" value="1"/>
</dbReference>
<dbReference type="PANTHER" id="PTHR13939:SF0">
    <property type="entry name" value="NMN AMIDOHYDROLASE-LIKE PROTEIN YFAY"/>
    <property type="match status" value="1"/>
</dbReference>
<reference evidence="2 3" key="1">
    <citation type="journal article" date="2016" name="Appl. Environ. Microbiol.">
        <title>Whole genome relationships among Francisella bacteria of diverse origin define new species and provide specific regions for detection.</title>
        <authorList>
            <person name="Challacombe J.F."/>
            <person name="Petersen J.M."/>
            <person name="Gallegos-Graves V."/>
            <person name="Hodge D."/>
            <person name="Pillai S."/>
            <person name="Kuske C.R."/>
        </authorList>
    </citation>
    <scope>NUCLEOTIDE SEQUENCE [LARGE SCALE GENOMIC DNA]</scope>
    <source>
        <strain evidence="3">TX07-7310</strain>
    </source>
</reference>
<gene>
    <name evidence="2" type="ORF">F7310_03865</name>
</gene>
<dbReference type="SUPFAM" id="SSF53218">
    <property type="entry name" value="Molybdenum cofactor biosynthesis proteins"/>
    <property type="match status" value="1"/>
</dbReference>
<dbReference type="STRING" id="573570.F7310_03865"/>
<evidence type="ECO:0000259" key="1">
    <source>
        <dbReference type="SMART" id="SM00852"/>
    </source>
</evidence>
<dbReference type="InterPro" id="IPR001453">
    <property type="entry name" value="MoaB/Mog_dom"/>
</dbReference>
<dbReference type="Gene3D" id="3.40.980.10">
    <property type="entry name" value="MoaB/Mog-like domain"/>
    <property type="match status" value="1"/>
</dbReference>
<dbReference type="InterPro" id="IPR036425">
    <property type="entry name" value="MoaB/Mog-like_dom_sf"/>
</dbReference>
<name>A0A1L4BRS4_9GAMM</name>
<dbReference type="CDD" id="cd00885">
    <property type="entry name" value="cinA"/>
    <property type="match status" value="1"/>
</dbReference>
<dbReference type="AlphaFoldDB" id="A0A1L4BRS4"/>
<sequence length="246" mass="28205">MKHDFGFIAIGDEITDGDITNTNSGMFAKHLIAKDFNIGFHICCKDNSQDIISSLTFLKENHKNIITIGGLGPTEDDLTTQTIADFFGEELILDQKSWQKLEKRMLEKYGKITLGTEKQATFPKSAEILPNNNGTANGFKLKFDTDRYIYVFPGPPKECIPMLESLNLINKQLNKKIIRKIWNVHNIGESFLAEKLETIKSEYSFVTFKYRITESFVELKYFYPQGCPYSNEIMNKVEKILKDYLG</sequence>
<dbReference type="RefSeq" id="WP_072711918.1">
    <property type="nucleotide sequence ID" value="NZ_CP016796.1"/>
</dbReference>
<dbReference type="EMBL" id="CP016796">
    <property type="protein sequence ID" value="API86541.1"/>
    <property type="molecule type" value="Genomic_DNA"/>
</dbReference>
<keyword evidence="3" id="KW-1185">Reference proteome</keyword>